<dbReference type="InterPro" id="IPR035069">
    <property type="entry name" value="TTHA1013/TTHA0281-like"/>
</dbReference>
<evidence type="ECO:0000313" key="2">
    <source>
        <dbReference type="EMBL" id="CEE02704.1"/>
    </source>
</evidence>
<gene>
    <name evidence="2" type="ORF">BT1A1_2915</name>
</gene>
<feature type="domain" description="HicB-like antitoxin of toxin-antitoxin system" evidence="1">
    <location>
        <begin position="9"/>
        <end position="84"/>
    </location>
</feature>
<dbReference type="EMBL" id="CCRF01000083">
    <property type="protein sequence ID" value="CEE02704.1"/>
    <property type="molecule type" value="Genomic_DNA"/>
</dbReference>
<evidence type="ECO:0000313" key="3">
    <source>
        <dbReference type="Proteomes" id="UP000040576"/>
    </source>
</evidence>
<dbReference type="Pfam" id="PF15919">
    <property type="entry name" value="HicB_lk_antitox"/>
    <property type="match status" value="1"/>
</dbReference>
<dbReference type="RefSeq" id="WP_034772462.1">
    <property type="nucleotide sequence ID" value="NZ_CCRF01000083.1"/>
</dbReference>
<proteinExistence type="predicted"/>
<sequence>MEKNRYIYPAIFDYAEDGISVEFPDLPGCLTFGGTNEEALAMAKEAMALHLYGMAENNVSIPAPSKATDIKTESNQVVVLVEVWMPPFRNATYNS</sequence>
<protein>
    <recommendedName>
        <fullName evidence="1">HicB-like antitoxin of toxin-antitoxin system domain-containing protein</fullName>
    </recommendedName>
</protein>
<dbReference type="InterPro" id="IPR051404">
    <property type="entry name" value="TA_system_antitoxin"/>
</dbReference>
<evidence type="ECO:0000259" key="1">
    <source>
        <dbReference type="Pfam" id="PF15919"/>
    </source>
</evidence>
<dbReference type="PANTHER" id="PTHR34504:SF2">
    <property type="entry name" value="UPF0150 PROTEIN SSL0259"/>
    <property type="match status" value="1"/>
</dbReference>
<dbReference type="AlphaFoldDB" id="A0A090KVF1"/>
<organism evidence="2 3">
    <name type="scientific">Caldibacillus thermoamylovorans</name>
    <dbReference type="NCBI Taxonomy" id="35841"/>
    <lineage>
        <taxon>Bacteria</taxon>
        <taxon>Bacillati</taxon>
        <taxon>Bacillota</taxon>
        <taxon>Bacilli</taxon>
        <taxon>Bacillales</taxon>
        <taxon>Bacillaceae</taxon>
        <taxon>Caldibacillus</taxon>
    </lineage>
</organism>
<dbReference type="InterPro" id="IPR031807">
    <property type="entry name" value="HicB-like"/>
</dbReference>
<accession>A0A090KVF1</accession>
<keyword evidence="3" id="KW-1185">Reference proteome</keyword>
<dbReference type="Proteomes" id="UP000040576">
    <property type="component" value="Unassembled WGS sequence"/>
</dbReference>
<dbReference type="Gene3D" id="3.30.160.250">
    <property type="match status" value="1"/>
</dbReference>
<dbReference type="SUPFAM" id="SSF143100">
    <property type="entry name" value="TTHA1013/TTHA0281-like"/>
    <property type="match status" value="1"/>
</dbReference>
<name>A0A090KVF1_9BACI</name>
<dbReference type="PANTHER" id="PTHR34504">
    <property type="entry name" value="ANTITOXIN HICB"/>
    <property type="match status" value="1"/>
</dbReference>
<reference evidence="2 3" key="1">
    <citation type="submission" date="2014-07" db="EMBL/GenBank/DDBJ databases">
        <authorList>
            <person name="Wibberg Daniel"/>
        </authorList>
    </citation>
    <scope>NUCLEOTIDE SEQUENCE [LARGE SCALE GENOMIC DNA]</scope>
</reference>